<proteinExistence type="predicted"/>
<dbReference type="Proteomes" id="UP000011873">
    <property type="component" value="Unassembled WGS sequence"/>
</dbReference>
<sequence length="47" mass="5360">MSSATALSETIECSFFIRIYCSNETRKYLFDNKTRRSNSEMGIVGTT</sequence>
<name>M6C2P2_LEPBO</name>
<evidence type="ECO:0000313" key="2">
    <source>
        <dbReference type="Proteomes" id="UP000011873"/>
    </source>
</evidence>
<dbReference type="PATRIC" id="fig|1218567.3.peg.1400"/>
<reference evidence="1 2" key="1">
    <citation type="submission" date="2013-01" db="EMBL/GenBank/DDBJ databases">
        <authorList>
            <person name="Harkins D.M."/>
            <person name="Durkin A.S."/>
            <person name="Brinkac L.M."/>
            <person name="Haft D.H."/>
            <person name="Selengut J.D."/>
            <person name="Sanka R."/>
            <person name="DePew J."/>
            <person name="Purushe J."/>
            <person name="Galloway R.L."/>
            <person name="Vinetz J.M."/>
            <person name="Sutton G.G."/>
            <person name="Nierman W.C."/>
            <person name="Fouts D.E."/>
        </authorList>
    </citation>
    <scope>NUCLEOTIDE SEQUENCE [LARGE SCALE GENOMIC DNA]</scope>
    <source>
        <strain evidence="1 2">Sponselee CDC</strain>
    </source>
</reference>
<accession>M6C2P2</accession>
<protein>
    <submittedName>
        <fullName evidence="1">Uncharacterized protein</fullName>
    </submittedName>
</protein>
<organism evidence="1 2">
    <name type="scientific">Leptospira borgpetersenii serovar Hardjo-bovis str. Sponselee</name>
    <dbReference type="NCBI Taxonomy" id="1303729"/>
    <lineage>
        <taxon>Bacteria</taxon>
        <taxon>Pseudomonadati</taxon>
        <taxon>Spirochaetota</taxon>
        <taxon>Spirochaetia</taxon>
        <taxon>Leptospirales</taxon>
        <taxon>Leptospiraceae</taxon>
        <taxon>Leptospira</taxon>
    </lineage>
</organism>
<comment type="caution">
    <text evidence="1">The sequence shown here is derived from an EMBL/GenBank/DDBJ whole genome shotgun (WGS) entry which is preliminary data.</text>
</comment>
<gene>
    <name evidence="1" type="ORF">LEP1GSC016_1581</name>
</gene>
<evidence type="ECO:0000313" key="1">
    <source>
        <dbReference type="EMBL" id="EMJ83008.1"/>
    </source>
</evidence>
<dbReference type="EMBL" id="ANMU01000056">
    <property type="protein sequence ID" value="EMJ83008.1"/>
    <property type="molecule type" value="Genomic_DNA"/>
</dbReference>
<dbReference type="AlphaFoldDB" id="M6C2P2"/>